<evidence type="ECO:0000256" key="1">
    <source>
        <dbReference type="SAM" id="MobiDB-lite"/>
    </source>
</evidence>
<reference evidence="2" key="1">
    <citation type="journal article" date="2020" name="Fungal Divers.">
        <title>Resolving the Mortierellaceae phylogeny through synthesis of multi-gene phylogenetics and phylogenomics.</title>
        <authorList>
            <person name="Vandepol N."/>
            <person name="Liber J."/>
            <person name="Desiro A."/>
            <person name="Na H."/>
            <person name="Kennedy M."/>
            <person name="Barry K."/>
            <person name="Grigoriev I.V."/>
            <person name="Miller A.N."/>
            <person name="O'Donnell K."/>
            <person name="Stajich J.E."/>
            <person name="Bonito G."/>
        </authorList>
    </citation>
    <scope>NUCLEOTIDE SEQUENCE</scope>
    <source>
        <strain evidence="2">NRRL 6426</strain>
    </source>
</reference>
<feature type="compositionally biased region" description="Acidic residues" evidence="1">
    <location>
        <begin position="119"/>
        <end position="148"/>
    </location>
</feature>
<gene>
    <name evidence="2" type="ORF">BG015_005541</name>
</gene>
<dbReference type="Proteomes" id="UP000748756">
    <property type="component" value="Unassembled WGS sequence"/>
</dbReference>
<dbReference type="AlphaFoldDB" id="A0A9P5S0P7"/>
<organism evidence="2 3">
    <name type="scientific">Linnemannia schmuckeri</name>
    <dbReference type="NCBI Taxonomy" id="64567"/>
    <lineage>
        <taxon>Eukaryota</taxon>
        <taxon>Fungi</taxon>
        <taxon>Fungi incertae sedis</taxon>
        <taxon>Mucoromycota</taxon>
        <taxon>Mortierellomycotina</taxon>
        <taxon>Mortierellomycetes</taxon>
        <taxon>Mortierellales</taxon>
        <taxon>Mortierellaceae</taxon>
        <taxon>Linnemannia</taxon>
    </lineage>
</organism>
<evidence type="ECO:0000313" key="2">
    <source>
        <dbReference type="EMBL" id="KAF9152261.1"/>
    </source>
</evidence>
<keyword evidence="3" id="KW-1185">Reference proteome</keyword>
<protein>
    <submittedName>
        <fullName evidence="2">Uncharacterized protein</fullName>
    </submittedName>
</protein>
<name>A0A9P5S0P7_9FUNG</name>
<evidence type="ECO:0000313" key="3">
    <source>
        <dbReference type="Proteomes" id="UP000748756"/>
    </source>
</evidence>
<dbReference type="EMBL" id="JAAAUQ010000257">
    <property type="protein sequence ID" value="KAF9152261.1"/>
    <property type="molecule type" value="Genomic_DNA"/>
</dbReference>
<dbReference type="OrthoDB" id="2444820at2759"/>
<feature type="region of interest" description="Disordered" evidence="1">
    <location>
        <begin position="857"/>
        <end position="876"/>
    </location>
</feature>
<sequence length="876" mass="96355">MAPRRIRFKHKGGRVTQDGVVQRFQVPDNVASLRILTTQTRHGEGFDSVLVRAINGGFKDYDHIKRELPRNVEVPPVADPSDPLRIRAYPSEVLRVIYAKGIEYQPGDESEGGGGGGGGEEERDDDTMGDDDDDENDGYLTDGDDLDDFGNQSGATVDFSESQYEMNGSLSIQSLNPASAKHADSHPSRTRSFFALPISMLDKEGNLLPMEQSSWLVFRVCESGGNKLETGTWIPHFIHERTYGIIRHGKAAWFVESFGAILLSKAKWFRDALLSTSFSADPAPMSDHELAVSHLCRELHLDSNVDFEPYLQKIIEDLEKSISTYASTDTSTERQRTTRSALLSHLDQEDSNAMDVDDDNESGAYLTTDRYGRQHHICKYHHKRMYPGYTPGYVEAQTNGVASYEILTGKIVADLKSQAALTNLSRIDPEQVGFVSESVITIDWEASMEDIHRLLEFAVRFGIAAMTISGGERQETFATTEQVEAETNYVQELLGTMAAISTRVTVMWDSKLDVSALLKGMSETRQDLLYLTIKDSQLEVSSVIYRGHLQVSCVKSALGHLPSVSGDPFLAGKAQSLEVSSAAKWSDIKDTVKQTMHDTIQPCFALTTLTMECQATGYAFKSMVKAIDGVVRPLNTGPGPRLKFSNLILRNNIDNDVAALFDLSQSSQEMSKTPLALDVTARATVSLSSLITNFGASIRILHLIGESPGCPNLLENLFESSGEPDKLVSLTLLLDQVKGTNVDALVKLQSSSKKTFKQLALIAQPLYDEAATKILHALETLDETSKGAQVVVTRTQIKSDDDWILKVEGAMEKSKSATLVVVKSAEELTRIVPGFTEAALDYLETIFARTELPGPVQEEQPIKMADTPKSLASSQS</sequence>
<proteinExistence type="predicted"/>
<feature type="region of interest" description="Disordered" evidence="1">
    <location>
        <begin position="104"/>
        <end position="155"/>
    </location>
</feature>
<accession>A0A9P5S0P7</accession>
<comment type="caution">
    <text evidence="2">The sequence shown here is derived from an EMBL/GenBank/DDBJ whole genome shotgun (WGS) entry which is preliminary data.</text>
</comment>